<protein>
    <submittedName>
        <fullName evidence="10">Acyl-CoA dehydrogenase</fullName>
    </submittedName>
</protein>
<evidence type="ECO:0000256" key="6">
    <source>
        <dbReference type="RuleBase" id="RU362125"/>
    </source>
</evidence>
<dbReference type="InterPro" id="IPR037069">
    <property type="entry name" value="AcylCoA_DH/ox_N_sf"/>
</dbReference>
<dbReference type="GO" id="GO:0003995">
    <property type="term" value="F:acyl-CoA dehydrogenase activity"/>
    <property type="evidence" value="ECO:0007669"/>
    <property type="project" value="TreeGrafter"/>
</dbReference>
<dbReference type="Proteomes" id="UP000250915">
    <property type="component" value="Unassembled WGS sequence"/>
</dbReference>
<dbReference type="InterPro" id="IPR009100">
    <property type="entry name" value="AcylCoA_DH/oxidase_NM_dom_sf"/>
</dbReference>
<comment type="cofactor">
    <cofactor evidence="1 6">
        <name>FAD</name>
        <dbReference type="ChEBI" id="CHEBI:57692"/>
    </cofactor>
</comment>
<evidence type="ECO:0000313" key="10">
    <source>
        <dbReference type="EMBL" id="RAV03279.1"/>
    </source>
</evidence>
<comment type="similarity">
    <text evidence="2 6">Belongs to the acyl-CoA dehydrogenase family.</text>
</comment>
<evidence type="ECO:0000259" key="8">
    <source>
        <dbReference type="Pfam" id="PF02770"/>
    </source>
</evidence>
<dbReference type="PANTHER" id="PTHR43884:SF12">
    <property type="entry name" value="ISOVALERYL-COA DEHYDROGENASE, MITOCHONDRIAL-RELATED"/>
    <property type="match status" value="1"/>
</dbReference>
<dbReference type="Pfam" id="PF00441">
    <property type="entry name" value="Acyl-CoA_dh_1"/>
    <property type="match status" value="1"/>
</dbReference>
<comment type="caution">
    <text evidence="10">The sequence shown here is derived from an EMBL/GenBank/DDBJ whole genome shotgun (WGS) entry which is preliminary data.</text>
</comment>
<evidence type="ECO:0000256" key="2">
    <source>
        <dbReference type="ARBA" id="ARBA00009347"/>
    </source>
</evidence>
<dbReference type="PANTHER" id="PTHR43884">
    <property type="entry name" value="ACYL-COA DEHYDROGENASE"/>
    <property type="match status" value="1"/>
</dbReference>
<dbReference type="InterPro" id="IPR009075">
    <property type="entry name" value="AcylCo_DH/oxidase_C"/>
</dbReference>
<dbReference type="GO" id="GO:0050660">
    <property type="term" value="F:flavin adenine dinucleotide binding"/>
    <property type="evidence" value="ECO:0007669"/>
    <property type="project" value="InterPro"/>
</dbReference>
<evidence type="ECO:0000256" key="1">
    <source>
        <dbReference type="ARBA" id="ARBA00001974"/>
    </source>
</evidence>
<evidence type="ECO:0000256" key="3">
    <source>
        <dbReference type="ARBA" id="ARBA00022630"/>
    </source>
</evidence>
<gene>
    <name evidence="10" type="ORF">DQP57_25465</name>
</gene>
<dbReference type="PIRSF" id="PIRSF016578">
    <property type="entry name" value="HsaA"/>
    <property type="match status" value="1"/>
</dbReference>
<keyword evidence="4 6" id="KW-0274">FAD</keyword>
<sequence length="388" mass="42356">MSGELNDEEEMLVATVRAFIDRDVKPSIREVEHENAYPEAWIEQMKRIGIYGLAVPEEYGGSPVSMPCYVRVTEELARGWMSLAGAMGGHTVVAKLLTLFGTEDQKRSYLPRMATGEVRATMALTEPGGGSDLQNMTTTALPAGPDDADHLVINGSKTWISNARRSRLIALMCKTDPDATPRHRGISIALVEHGPGLTVSRDLPKLGYKGVESCELSFDNFRLPRTALLGGVAGDGFSQMMKGLETGRIQVAARALGVGTAALEDALAYAQQRESFGQPIWQHQSIGNYLADMATKLTAARQLTRYAAERYDSGERCDMEAGMAKLFASEVAMEIALNAVRIHGGYGYSTEYDVERYFRDAPLMIVGEGTNEIQRNVIARQLVTRGGI</sequence>
<evidence type="ECO:0000256" key="5">
    <source>
        <dbReference type="ARBA" id="ARBA00023002"/>
    </source>
</evidence>
<dbReference type="Pfam" id="PF02770">
    <property type="entry name" value="Acyl-CoA_dh_M"/>
    <property type="match status" value="1"/>
</dbReference>
<dbReference type="InterPro" id="IPR013786">
    <property type="entry name" value="AcylCoA_DH/ox_N"/>
</dbReference>
<accession>A0A329L578</accession>
<dbReference type="FunFam" id="1.20.140.10:FF:000001">
    <property type="entry name" value="Acyl-CoA dehydrogenase"/>
    <property type="match status" value="1"/>
</dbReference>
<evidence type="ECO:0000259" key="9">
    <source>
        <dbReference type="Pfam" id="PF02771"/>
    </source>
</evidence>
<dbReference type="Pfam" id="PF02771">
    <property type="entry name" value="Acyl-CoA_dh_N"/>
    <property type="match status" value="1"/>
</dbReference>
<dbReference type="InterPro" id="IPR046373">
    <property type="entry name" value="Acyl-CoA_Oxase/DH_mid-dom_sf"/>
</dbReference>
<dbReference type="Gene3D" id="1.10.540.10">
    <property type="entry name" value="Acyl-CoA dehydrogenase/oxidase, N-terminal domain"/>
    <property type="match status" value="1"/>
</dbReference>
<dbReference type="SUPFAM" id="SSF47203">
    <property type="entry name" value="Acyl-CoA dehydrogenase C-terminal domain-like"/>
    <property type="match status" value="1"/>
</dbReference>
<feature type="domain" description="Acyl-CoA dehydrogenase/oxidase N-terminal" evidence="9">
    <location>
        <begin position="6"/>
        <end position="117"/>
    </location>
</feature>
<dbReference type="Gene3D" id="2.40.110.10">
    <property type="entry name" value="Butyryl-CoA Dehydrogenase, subunit A, domain 2"/>
    <property type="match status" value="1"/>
</dbReference>
<dbReference type="AlphaFoldDB" id="A0A329L578"/>
<keyword evidence="5 6" id="KW-0560">Oxidoreductase</keyword>
<name>A0A329L578_9MYCO</name>
<proteinExistence type="inferred from homology"/>
<dbReference type="SUPFAM" id="SSF56645">
    <property type="entry name" value="Acyl-CoA dehydrogenase NM domain-like"/>
    <property type="match status" value="1"/>
</dbReference>
<dbReference type="EMBL" id="QMEV01000110">
    <property type="protein sequence ID" value="RAV03279.1"/>
    <property type="molecule type" value="Genomic_DNA"/>
</dbReference>
<dbReference type="Gene3D" id="1.20.140.10">
    <property type="entry name" value="Butyryl-CoA Dehydrogenase, subunit A, domain 3"/>
    <property type="match status" value="1"/>
</dbReference>
<keyword evidence="3 6" id="KW-0285">Flavoprotein</keyword>
<evidence type="ECO:0000313" key="11">
    <source>
        <dbReference type="Proteomes" id="UP000250915"/>
    </source>
</evidence>
<organism evidence="10 11">
    <name type="scientific">Mycobacterium colombiense</name>
    <dbReference type="NCBI Taxonomy" id="339268"/>
    <lineage>
        <taxon>Bacteria</taxon>
        <taxon>Bacillati</taxon>
        <taxon>Actinomycetota</taxon>
        <taxon>Actinomycetes</taxon>
        <taxon>Mycobacteriales</taxon>
        <taxon>Mycobacteriaceae</taxon>
        <taxon>Mycobacterium</taxon>
        <taxon>Mycobacterium avium complex (MAC)</taxon>
    </lineage>
</organism>
<feature type="domain" description="Acyl-CoA oxidase/dehydrogenase middle" evidence="8">
    <location>
        <begin position="122"/>
        <end position="220"/>
    </location>
</feature>
<evidence type="ECO:0000256" key="4">
    <source>
        <dbReference type="ARBA" id="ARBA00022827"/>
    </source>
</evidence>
<dbReference type="InterPro" id="IPR036250">
    <property type="entry name" value="AcylCo_DH-like_C"/>
</dbReference>
<feature type="domain" description="Acyl-CoA dehydrogenase/oxidase C-terminal" evidence="7">
    <location>
        <begin position="234"/>
        <end position="382"/>
    </location>
</feature>
<reference evidence="10 11" key="1">
    <citation type="submission" date="2018-06" db="EMBL/GenBank/DDBJ databases">
        <title>NTM in soil in Japan.</title>
        <authorList>
            <person name="Ohya K."/>
        </authorList>
    </citation>
    <scope>NUCLEOTIDE SEQUENCE [LARGE SCALE GENOMIC DNA]</scope>
    <source>
        <strain evidence="10 11">GF28</strain>
    </source>
</reference>
<evidence type="ECO:0000259" key="7">
    <source>
        <dbReference type="Pfam" id="PF00441"/>
    </source>
</evidence>
<dbReference type="OrthoDB" id="8876745at2"/>
<dbReference type="InterPro" id="IPR006091">
    <property type="entry name" value="Acyl-CoA_Oxase/DH_mid-dom"/>
</dbReference>